<proteinExistence type="predicted"/>
<reference evidence="3 4" key="1">
    <citation type="submission" date="2024-10" db="EMBL/GenBank/DDBJ databases">
        <title>The Natural Products Discovery Center: Release of the First 8490 Sequenced Strains for Exploring Actinobacteria Biosynthetic Diversity.</title>
        <authorList>
            <person name="Kalkreuter E."/>
            <person name="Kautsar S.A."/>
            <person name="Yang D."/>
            <person name="Bader C.D."/>
            <person name="Teijaro C.N."/>
            <person name="Fluegel L."/>
            <person name="Davis C.M."/>
            <person name="Simpson J.R."/>
            <person name="Lauterbach L."/>
            <person name="Steele A.D."/>
            <person name="Gui C."/>
            <person name="Meng S."/>
            <person name="Li G."/>
            <person name="Viehrig K."/>
            <person name="Ye F."/>
            <person name="Su P."/>
            <person name="Kiefer A.F."/>
            <person name="Nichols A."/>
            <person name="Cepeda A.J."/>
            <person name="Yan W."/>
            <person name="Fan B."/>
            <person name="Jiang Y."/>
            <person name="Adhikari A."/>
            <person name="Zheng C.-J."/>
            <person name="Schuster L."/>
            <person name="Cowan T.M."/>
            <person name="Smanski M.J."/>
            <person name="Chevrette M.G."/>
            <person name="De Carvalho L.P.S."/>
            <person name="Shen B."/>
        </authorList>
    </citation>
    <scope>NUCLEOTIDE SEQUENCE [LARGE SCALE GENOMIC DNA]</scope>
    <source>
        <strain evidence="3 4">NPDC002593</strain>
    </source>
</reference>
<evidence type="ECO:0000313" key="4">
    <source>
        <dbReference type="Proteomes" id="UP001601992"/>
    </source>
</evidence>
<evidence type="ECO:0000313" key="3">
    <source>
        <dbReference type="EMBL" id="MFF3566800.1"/>
    </source>
</evidence>
<comment type="caution">
    <text evidence="3">The sequence shown here is derived from an EMBL/GenBank/DDBJ whole genome shotgun (WGS) entry which is preliminary data.</text>
</comment>
<dbReference type="RefSeq" id="WP_387402495.1">
    <property type="nucleotide sequence ID" value="NZ_JBIAQY010000001.1"/>
</dbReference>
<dbReference type="Proteomes" id="UP001601992">
    <property type="component" value="Unassembled WGS sequence"/>
</dbReference>
<keyword evidence="1" id="KW-1133">Transmembrane helix</keyword>
<keyword evidence="1" id="KW-0472">Membrane</keyword>
<gene>
    <name evidence="3" type="ORF">ACFYXQ_03350</name>
</gene>
<keyword evidence="4" id="KW-1185">Reference proteome</keyword>
<evidence type="ECO:0000256" key="1">
    <source>
        <dbReference type="SAM" id="Phobius"/>
    </source>
</evidence>
<keyword evidence="1" id="KW-0812">Transmembrane</keyword>
<protein>
    <submittedName>
        <fullName evidence="3">FixH family protein</fullName>
    </submittedName>
</protein>
<dbReference type="Pfam" id="PF13115">
    <property type="entry name" value="YtkA"/>
    <property type="match status" value="1"/>
</dbReference>
<sequence length="148" mass="15533">MTTAEPVTHGPRARTLRVGGVLALVIALVALIGWLLWPSPPGHLVMHSGTADYIVTVTLDSPRMGDTGIDIELTDRAGRSVDGAVVRVQAVEPRMGYSDAPVTASASGAGRYRAPDVSFMMTGPWDLRVSIVVGGATDQLSVPLWISG</sequence>
<feature type="domain" description="YtkA-like" evidence="2">
    <location>
        <begin position="52"/>
        <end position="129"/>
    </location>
</feature>
<organism evidence="3 4">
    <name type="scientific">Nocardia jiangxiensis</name>
    <dbReference type="NCBI Taxonomy" id="282685"/>
    <lineage>
        <taxon>Bacteria</taxon>
        <taxon>Bacillati</taxon>
        <taxon>Actinomycetota</taxon>
        <taxon>Actinomycetes</taxon>
        <taxon>Mycobacteriales</taxon>
        <taxon>Nocardiaceae</taxon>
        <taxon>Nocardia</taxon>
    </lineage>
</organism>
<accession>A0ABW6RS13</accession>
<feature type="transmembrane region" description="Helical" evidence="1">
    <location>
        <begin position="16"/>
        <end position="37"/>
    </location>
</feature>
<dbReference type="InterPro" id="IPR032693">
    <property type="entry name" value="YtkA-like_dom"/>
</dbReference>
<name>A0ABW6RS13_9NOCA</name>
<dbReference type="EMBL" id="JBIAQY010000001">
    <property type="protein sequence ID" value="MFF3566800.1"/>
    <property type="molecule type" value="Genomic_DNA"/>
</dbReference>
<evidence type="ECO:0000259" key="2">
    <source>
        <dbReference type="Pfam" id="PF13115"/>
    </source>
</evidence>